<comment type="caution">
    <text evidence="2">The sequence shown here is derived from an EMBL/GenBank/DDBJ whole genome shotgun (WGS) entry which is preliminary data.</text>
</comment>
<evidence type="ECO:0000313" key="3">
    <source>
        <dbReference type="Proteomes" id="UP000295703"/>
    </source>
</evidence>
<keyword evidence="3" id="KW-1185">Reference proteome</keyword>
<feature type="compositionally biased region" description="Acidic residues" evidence="1">
    <location>
        <begin position="519"/>
        <end position="529"/>
    </location>
</feature>
<dbReference type="EMBL" id="RYZW01000036">
    <property type="protein sequence ID" value="TDZ60677.1"/>
    <property type="molecule type" value="Genomic_DNA"/>
</dbReference>
<name>A0A4V3HWH7_COLTR</name>
<evidence type="ECO:0000256" key="1">
    <source>
        <dbReference type="SAM" id="MobiDB-lite"/>
    </source>
</evidence>
<sequence>MRAQVHTGVQTGPAYEVTDVEDMEPQLLSDGRDARGYNFFNAISYDMDNPKCACYMVTAQNRLEIGGISPGDCDFLKSLVSVLVGAGVDWIAKYQPTPTNWYHDDLGRMGFHGVLWGLLVLYRRGLDGLWRLLRSHSTAIAENRGNEVLTQEAMSQLLEYAADVIVLGEGLRYFVATFRCHLKKHLSWLSIILKLRCCRSQFKGCCGRYMESVVDQHPGSKEDGSLPQPGPSPPEDWDALLWPEAAISYLDWITSQVGSLKLLMAPKSNAKKKKTKKANRVASIVNKADFRILELVPEDEDQRMTSWVQLLNSLERVDGTKMRFNEKRAVYQWFQFEIRETKANKVFLDFDNTHFEGTCHPEMAILGLHLLAQERLRSGETVVETPEGIRLPAEEVTDLFRAQVRILAATERCCAACDWLVNYYVLSIGQRKTEVKYPGSDGLWTACSLPPWIPREAGIFVLERATRELWRRARLIALTMNVNDHLTSENSTGRQGKATNSSAEHIGDWCIPPSPHSDENDELENTVGK</sequence>
<feature type="region of interest" description="Disordered" evidence="1">
    <location>
        <begin position="486"/>
        <end position="529"/>
    </location>
</feature>
<dbReference type="AlphaFoldDB" id="A0A4V3HWH7"/>
<reference evidence="2 3" key="1">
    <citation type="submission" date="2018-12" db="EMBL/GenBank/DDBJ databases">
        <title>Genome sequence and assembly of Colletotrichum trifolii.</title>
        <authorList>
            <person name="Gan P."/>
            <person name="Shirasu K."/>
        </authorList>
    </citation>
    <scope>NUCLEOTIDE SEQUENCE [LARGE SCALE GENOMIC DNA]</scope>
    <source>
        <strain evidence="2 3">543-2</strain>
    </source>
</reference>
<proteinExistence type="predicted"/>
<gene>
    <name evidence="2" type="ORF">CTRI78_v004781</name>
</gene>
<protein>
    <submittedName>
        <fullName evidence="2">Uncharacterized protein</fullName>
    </submittedName>
</protein>
<evidence type="ECO:0000313" key="2">
    <source>
        <dbReference type="EMBL" id="TDZ60677.1"/>
    </source>
</evidence>
<feature type="compositionally biased region" description="Polar residues" evidence="1">
    <location>
        <begin position="486"/>
        <end position="503"/>
    </location>
</feature>
<accession>A0A4V3HWH7</accession>
<dbReference type="Proteomes" id="UP000295703">
    <property type="component" value="Unassembled WGS sequence"/>
</dbReference>
<dbReference type="STRING" id="5466.A0A4V3HWH7"/>
<organism evidence="2 3">
    <name type="scientific">Colletotrichum trifolii</name>
    <dbReference type="NCBI Taxonomy" id="5466"/>
    <lineage>
        <taxon>Eukaryota</taxon>
        <taxon>Fungi</taxon>
        <taxon>Dikarya</taxon>
        <taxon>Ascomycota</taxon>
        <taxon>Pezizomycotina</taxon>
        <taxon>Sordariomycetes</taxon>
        <taxon>Hypocreomycetidae</taxon>
        <taxon>Glomerellales</taxon>
        <taxon>Glomerellaceae</taxon>
        <taxon>Colletotrichum</taxon>
        <taxon>Colletotrichum orbiculare species complex</taxon>
    </lineage>
</organism>